<evidence type="ECO:0000313" key="2">
    <source>
        <dbReference type="EMBL" id="MFC0475326.1"/>
    </source>
</evidence>
<dbReference type="RefSeq" id="WP_340906227.1">
    <property type="nucleotide sequence ID" value="NZ_JBHLUU010000025.1"/>
</dbReference>
<dbReference type="PANTHER" id="PTHR43777:SF1">
    <property type="entry name" value="MOLYBDENUM COFACTOR CYTIDYLYLTRANSFERASE"/>
    <property type="match status" value="1"/>
</dbReference>
<keyword evidence="3" id="KW-1185">Reference proteome</keyword>
<dbReference type="CDD" id="cd04182">
    <property type="entry name" value="GT_2_like_f"/>
    <property type="match status" value="1"/>
</dbReference>
<dbReference type="Proteomes" id="UP001589738">
    <property type="component" value="Unassembled WGS sequence"/>
</dbReference>
<accession>A0ABV6KPT3</accession>
<reference evidence="2 3" key="1">
    <citation type="submission" date="2024-09" db="EMBL/GenBank/DDBJ databases">
        <authorList>
            <person name="Sun Q."/>
            <person name="Mori K."/>
        </authorList>
    </citation>
    <scope>NUCLEOTIDE SEQUENCE [LARGE SCALE GENOMIC DNA]</scope>
    <source>
        <strain evidence="2 3">CGMCC 1.9126</strain>
    </source>
</reference>
<evidence type="ECO:0000259" key="1">
    <source>
        <dbReference type="Pfam" id="PF12804"/>
    </source>
</evidence>
<comment type="caution">
    <text evidence="2">The sequence shown here is derived from an EMBL/GenBank/DDBJ whole genome shotgun (WGS) entry which is preliminary data.</text>
</comment>
<feature type="domain" description="MobA-like NTP transferase" evidence="1">
    <location>
        <begin position="10"/>
        <end position="172"/>
    </location>
</feature>
<dbReference type="Pfam" id="PF12804">
    <property type="entry name" value="NTP_transf_3"/>
    <property type="match status" value="1"/>
</dbReference>
<dbReference type="InterPro" id="IPR025877">
    <property type="entry name" value="MobA-like_NTP_Trfase"/>
</dbReference>
<name>A0ABV6KPT3_9BACI</name>
<dbReference type="SUPFAM" id="SSF53448">
    <property type="entry name" value="Nucleotide-diphospho-sugar transferases"/>
    <property type="match status" value="1"/>
</dbReference>
<proteinExistence type="predicted"/>
<dbReference type="Gene3D" id="3.90.550.10">
    <property type="entry name" value="Spore Coat Polysaccharide Biosynthesis Protein SpsA, Chain A"/>
    <property type="match status" value="1"/>
</dbReference>
<sequence length="204" mass="22836">MIEAQHQVWGVILAAGFSRRMGTAKMLLPYRGKSILQHVIDQGLSSSLSGISVVINPDVPGLYQDVSVTGVNQILINDQASNGMSSSFKLGLRSIPNHIKAVVFLLGDQPLLTSDEINKVINDYYWQKDRPLIVQASYQGEKGHPVLFDKKLFPYLFDAKGDEGGRSVLKKFQKEVFYSEMGKKQIPDIDTLVDYEHLLREEVV</sequence>
<gene>
    <name evidence="2" type="ORF">ACFFHF_08680</name>
</gene>
<dbReference type="PANTHER" id="PTHR43777">
    <property type="entry name" value="MOLYBDENUM COFACTOR CYTIDYLYLTRANSFERASE"/>
    <property type="match status" value="1"/>
</dbReference>
<dbReference type="InterPro" id="IPR029044">
    <property type="entry name" value="Nucleotide-diphossugar_trans"/>
</dbReference>
<evidence type="ECO:0000313" key="3">
    <source>
        <dbReference type="Proteomes" id="UP001589738"/>
    </source>
</evidence>
<organism evidence="2 3">
    <name type="scientific">Robertmurraya beringensis</name>
    <dbReference type="NCBI Taxonomy" id="641660"/>
    <lineage>
        <taxon>Bacteria</taxon>
        <taxon>Bacillati</taxon>
        <taxon>Bacillota</taxon>
        <taxon>Bacilli</taxon>
        <taxon>Bacillales</taxon>
        <taxon>Bacillaceae</taxon>
        <taxon>Robertmurraya</taxon>
    </lineage>
</organism>
<protein>
    <submittedName>
        <fullName evidence="2">Nucleotidyltransferase family protein</fullName>
    </submittedName>
</protein>
<dbReference type="EMBL" id="JBHLUU010000025">
    <property type="protein sequence ID" value="MFC0475326.1"/>
    <property type="molecule type" value="Genomic_DNA"/>
</dbReference>